<name>A0A1E5C8K5_9GAMM</name>
<dbReference type="EMBL" id="AJWN02000043">
    <property type="protein sequence ID" value="OEE61851.1"/>
    <property type="molecule type" value="Genomic_DNA"/>
</dbReference>
<gene>
    <name evidence="1" type="ORF">A1OK_08835</name>
</gene>
<comment type="caution">
    <text evidence="1">The sequence shown here is derived from an EMBL/GenBank/DDBJ whole genome shotgun (WGS) entry which is preliminary data.</text>
</comment>
<dbReference type="Proteomes" id="UP000095039">
    <property type="component" value="Unassembled WGS sequence"/>
</dbReference>
<dbReference type="InterPro" id="IPR032710">
    <property type="entry name" value="NTF2-like_dom_sf"/>
</dbReference>
<reference evidence="1 2" key="1">
    <citation type="journal article" date="2012" name="Science">
        <title>Ecological populations of bacteria act as socially cohesive units of antibiotic production and resistance.</title>
        <authorList>
            <person name="Cordero O.X."/>
            <person name="Wildschutte H."/>
            <person name="Kirkup B."/>
            <person name="Proehl S."/>
            <person name="Ngo L."/>
            <person name="Hussain F."/>
            <person name="Le Roux F."/>
            <person name="Mincer T."/>
            <person name="Polz M.F."/>
        </authorList>
    </citation>
    <scope>NUCLEOTIDE SEQUENCE [LARGE SCALE GENOMIC DNA]</scope>
    <source>
        <strain evidence="1 2">FF-454</strain>
    </source>
</reference>
<proteinExistence type="predicted"/>
<dbReference type="RefSeq" id="WP_016960461.1">
    <property type="nucleotide sequence ID" value="NZ_AJWN02000043.1"/>
</dbReference>
<evidence type="ECO:0008006" key="3">
    <source>
        <dbReference type="Google" id="ProtNLM"/>
    </source>
</evidence>
<sequence>MNTLRKQSINDLLKGIETGDPESVRVVDQEQYIQHNPLTKEGDVGLAELFARLAKTNPRVEIIRIFSDGDFVFAHTEYDFSSEKICFEVFRFEGERTVEHWDNLQLKQAPNASGHSMIDGETQVKDQDQTESNRQCINAFVKDVLIERNTNALPDYVAAAGYVEHNPALTDDIKALNTALLDTEADGSPRIHYQQHHRTLADGNFVLSVCEGYREGIHSAFYDLFRLDNGLIIEHWDTVETVPPRADWNNLNGKF</sequence>
<dbReference type="SUPFAM" id="SSF54427">
    <property type="entry name" value="NTF2-like"/>
    <property type="match status" value="2"/>
</dbReference>
<dbReference type="Gene3D" id="3.10.450.50">
    <property type="match status" value="2"/>
</dbReference>
<accession>A0A1E5C8K5</accession>
<organism evidence="1 2">
    <name type="scientific">Enterovibrio norvegicus FF-454</name>
    <dbReference type="NCBI Taxonomy" id="1185651"/>
    <lineage>
        <taxon>Bacteria</taxon>
        <taxon>Pseudomonadati</taxon>
        <taxon>Pseudomonadota</taxon>
        <taxon>Gammaproteobacteria</taxon>
        <taxon>Vibrionales</taxon>
        <taxon>Vibrionaceae</taxon>
        <taxon>Enterovibrio</taxon>
    </lineage>
</organism>
<protein>
    <recommendedName>
        <fullName evidence="3">SnoaL-like domain-containing protein</fullName>
    </recommendedName>
</protein>
<dbReference type="AlphaFoldDB" id="A0A1E5C8K5"/>
<keyword evidence="2" id="KW-1185">Reference proteome</keyword>
<evidence type="ECO:0000313" key="2">
    <source>
        <dbReference type="Proteomes" id="UP000095039"/>
    </source>
</evidence>
<evidence type="ECO:0000313" key="1">
    <source>
        <dbReference type="EMBL" id="OEE61851.1"/>
    </source>
</evidence>